<evidence type="ECO:0000256" key="2">
    <source>
        <dbReference type="ARBA" id="ARBA00022723"/>
    </source>
</evidence>
<dbReference type="EMBL" id="CAMXCT030001789">
    <property type="protein sequence ID" value="CAL4780389.1"/>
    <property type="molecule type" value="Genomic_DNA"/>
</dbReference>
<sequence length="445" mass="48373">MLVVVFDGFCCGGSPGHDTPCAVNITSLVTARVRQGNIRLPGLLIPRDVAGGQGLQNCAETEVQLTEWYTLNPHFAAPRGFGVTDFFLPNTSIKGLLLRRCGEPVFTQGLARPVEIVLDIDQPQGVQPGYLVDHMCAVFDDGLFGRMAGCSDLTHEICQSSRSYGYFAALYRVVREVPPNTTSPPPPEIEEDTGLGLPAIIALVAGGAIFLGGAIGGIYAWHLARSKKPVEPEEEEEEEVVEESESESEVKELPDPDPALTKLRQAAEAGTLTAREILARHSGPTGIRQELVWALDKGYENKRREAARMKAMANEAEWKECFDLFDKAAELGEALRSLGLVLTQKELSDMKAEVGGDLISWEKFKGLVAKKPKAPEKQAQALMQAFQVFDPSGSGHVDMKELRHIVTSLGEKLTPQEFEDICKAAGLPTSGSLAYKQVVDKVTKT</sequence>
<keyword evidence="7" id="KW-0812">Transmembrane</keyword>
<evidence type="ECO:0000313" key="9">
    <source>
        <dbReference type="EMBL" id="CAI3993077.1"/>
    </source>
</evidence>
<evidence type="ECO:0000256" key="4">
    <source>
        <dbReference type="ARBA" id="ARBA00022837"/>
    </source>
</evidence>
<dbReference type="Pfam" id="PF13499">
    <property type="entry name" value="EF-hand_7"/>
    <property type="match status" value="1"/>
</dbReference>
<accession>A0A9P1CIT4</accession>
<dbReference type="InterPro" id="IPR002048">
    <property type="entry name" value="EF_hand_dom"/>
</dbReference>
<name>A0A9P1CIT4_9DINO</name>
<feature type="compositionally biased region" description="Acidic residues" evidence="6">
    <location>
        <begin position="232"/>
        <end position="247"/>
    </location>
</feature>
<protein>
    <recommendedName>
        <fullName evidence="1">Calmodulin</fullName>
    </recommendedName>
</protein>
<keyword evidence="7" id="KW-0472">Membrane</keyword>
<dbReference type="PROSITE" id="PS00018">
    <property type="entry name" value="EF_HAND_1"/>
    <property type="match status" value="1"/>
</dbReference>
<organism evidence="9">
    <name type="scientific">Cladocopium goreaui</name>
    <dbReference type="NCBI Taxonomy" id="2562237"/>
    <lineage>
        <taxon>Eukaryota</taxon>
        <taxon>Sar</taxon>
        <taxon>Alveolata</taxon>
        <taxon>Dinophyceae</taxon>
        <taxon>Suessiales</taxon>
        <taxon>Symbiodiniaceae</taxon>
        <taxon>Cladocopium</taxon>
    </lineage>
</organism>
<dbReference type="Gene3D" id="1.10.238.10">
    <property type="entry name" value="EF-hand"/>
    <property type="match status" value="1"/>
</dbReference>
<dbReference type="AlphaFoldDB" id="A0A9P1CIT4"/>
<dbReference type="GO" id="GO:0016460">
    <property type="term" value="C:myosin II complex"/>
    <property type="evidence" value="ECO:0007669"/>
    <property type="project" value="TreeGrafter"/>
</dbReference>
<dbReference type="InterPro" id="IPR050230">
    <property type="entry name" value="CALM/Myosin/TropC-like"/>
</dbReference>
<dbReference type="InterPro" id="IPR018247">
    <property type="entry name" value="EF_Hand_1_Ca_BS"/>
</dbReference>
<dbReference type="SUPFAM" id="SSF47473">
    <property type="entry name" value="EF-hand"/>
    <property type="match status" value="1"/>
</dbReference>
<keyword evidence="3" id="KW-0677">Repeat</keyword>
<evidence type="ECO:0000256" key="5">
    <source>
        <dbReference type="ARBA" id="ARBA00022990"/>
    </source>
</evidence>
<feature type="transmembrane region" description="Helical" evidence="7">
    <location>
        <begin position="195"/>
        <end position="221"/>
    </location>
</feature>
<keyword evidence="5" id="KW-0007">Acetylation</keyword>
<dbReference type="EMBL" id="CAMXCT010001789">
    <property type="protein sequence ID" value="CAI3993077.1"/>
    <property type="molecule type" value="Genomic_DNA"/>
</dbReference>
<reference evidence="9" key="1">
    <citation type="submission" date="2022-10" db="EMBL/GenBank/DDBJ databases">
        <authorList>
            <person name="Chen Y."/>
            <person name="Dougan E. K."/>
            <person name="Chan C."/>
            <person name="Rhodes N."/>
            <person name="Thang M."/>
        </authorList>
    </citation>
    <scope>NUCLEOTIDE SEQUENCE</scope>
</reference>
<dbReference type="OrthoDB" id="435273at2759"/>
<evidence type="ECO:0000259" key="8">
    <source>
        <dbReference type="PROSITE" id="PS50222"/>
    </source>
</evidence>
<keyword evidence="7" id="KW-1133">Transmembrane helix</keyword>
<gene>
    <name evidence="9" type="ORF">C1SCF055_LOCUS19857</name>
</gene>
<dbReference type="InterPro" id="IPR011992">
    <property type="entry name" value="EF-hand-dom_pair"/>
</dbReference>
<dbReference type="PANTHER" id="PTHR23048">
    <property type="entry name" value="MYOSIN LIGHT CHAIN 1, 3"/>
    <property type="match status" value="1"/>
</dbReference>
<evidence type="ECO:0000256" key="3">
    <source>
        <dbReference type="ARBA" id="ARBA00022737"/>
    </source>
</evidence>
<reference evidence="10" key="2">
    <citation type="submission" date="2024-04" db="EMBL/GenBank/DDBJ databases">
        <authorList>
            <person name="Chen Y."/>
            <person name="Shah S."/>
            <person name="Dougan E. K."/>
            <person name="Thang M."/>
            <person name="Chan C."/>
        </authorList>
    </citation>
    <scope>NUCLEOTIDE SEQUENCE [LARGE SCALE GENOMIC DNA]</scope>
</reference>
<dbReference type="GO" id="GO:0005509">
    <property type="term" value="F:calcium ion binding"/>
    <property type="evidence" value="ECO:0007669"/>
    <property type="project" value="InterPro"/>
</dbReference>
<evidence type="ECO:0000256" key="1">
    <source>
        <dbReference type="ARBA" id="ARBA00020786"/>
    </source>
</evidence>
<feature type="region of interest" description="Disordered" evidence="6">
    <location>
        <begin position="230"/>
        <end position="258"/>
    </location>
</feature>
<keyword evidence="4" id="KW-0106">Calcium</keyword>
<keyword evidence="11" id="KW-1185">Reference proteome</keyword>
<feature type="domain" description="EF-hand" evidence="8">
    <location>
        <begin position="377"/>
        <end position="412"/>
    </location>
</feature>
<dbReference type="SMART" id="SM00054">
    <property type="entry name" value="EFh"/>
    <property type="match status" value="2"/>
</dbReference>
<evidence type="ECO:0000256" key="7">
    <source>
        <dbReference type="SAM" id="Phobius"/>
    </source>
</evidence>
<dbReference type="PANTHER" id="PTHR23048:SF0">
    <property type="entry name" value="CALMODULIN LIKE 3"/>
    <property type="match status" value="1"/>
</dbReference>
<evidence type="ECO:0000313" key="11">
    <source>
        <dbReference type="Proteomes" id="UP001152797"/>
    </source>
</evidence>
<dbReference type="FunFam" id="1.10.238.10:FF:000001">
    <property type="entry name" value="Calmodulin 1"/>
    <property type="match status" value="1"/>
</dbReference>
<dbReference type="EMBL" id="CAMXCT020001789">
    <property type="protein sequence ID" value="CAL1146452.1"/>
    <property type="molecule type" value="Genomic_DNA"/>
</dbReference>
<dbReference type="CDD" id="cd00051">
    <property type="entry name" value="EFh"/>
    <property type="match status" value="1"/>
</dbReference>
<proteinExistence type="predicted"/>
<keyword evidence="2" id="KW-0479">Metal-binding</keyword>
<evidence type="ECO:0000256" key="6">
    <source>
        <dbReference type="SAM" id="MobiDB-lite"/>
    </source>
</evidence>
<evidence type="ECO:0000313" key="10">
    <source>
        <dbReference type="EMBL" id="CAL1146452.1"/>
    </source>
</evidence>
<dbReference type="PROSITE" id="PS50222">
    <property type="entry name" value="EF_HAND_2"/>
    <property type="match status" value="1"/>
</dbReference>
<comment type="caution">
    <text evidence="9">The sequence shown here is derived from an EMBL/GenBank/DDBJ whole genome shotgun (WGS) entry which is preliminary data.</text>
</comment>
<dbReference type="Proteomes" id="UP001152797">
    <property type="component" value="Unassembled WGS sequence"/>
</dbReference>